<keyword evidence="2" id="KW-1185">Reference proteome</keyword>
<evidence type="ECO:0000313" key="1">
    <source>
        <dbReference type="EMBL" id="MCW1932644.1"/>
    </source>
</evidence>
<name>A0ABT3GYN4_9RHOB</name>
<sequence>MTTASTNPPLRHGAVALLCAAPTVARRWAMKDTSLPLATRQRAAHWLRLHGTPADQAAAQAFLTQGSPS</sequence>
<reference evidence="1 2" key="1">
    <citation type="submission" date="2022-10" db="EMBL/GenBank/DDBJ databases">
        <title>Pararhodobacter sp. nov., isolated from marine algae.</title>
        <authorList>
            <person name="Choi B.J."/>
            <person name="Kim J.M."/>
            <person name="Lee J.K."/>
            <person name="Choi D.G."/>
            <person name="Jeon C.O."/>
        </authorList>
    </citation>
    <scope>NUCLEOTIDE SEQUENCE [LARGE SCALE GENOMIC DNA]</scope>
    <source>
        <strain evidence="1 2">ZQ420</strain>
    </source>
</reference>
<dbReference type="EMBL" id="JAPDFL010000001">
    <property type="protein sequence ID" value="MCW1932644.1"/>
    <property type="molecule type" value="Genomic_DNA"/>
</dbReference>
<proteinExistence type="predicted"/>
<gene>
    <name evidence="1" type="ORF">OKW52_10340</name>
</gene>
<organism evidence="1 2">
    <name type="scientific">Pararhodobacter zhoushanensis</name>
    <dbReference type="NCBI Taxonomy" id="2479545"/>
    <lineage>
        <taxon>Bacteria</taxon>
        <taxon>Pseudomonadati</taxon>
        <taxon>Pseudomonadota</taxon>
        <taxon>Alphaproteobacteria</taxon>
        <taxon>Rhodobacterales</taxon>
        <taxon>Paracoccaceae</taxon>
        <taxon>Pararhodobacter</taxon>
    </lineage>
</organism>
<accession>A0ABT3GYN4</accession>
<evidence type="ECO:0000313" key="2">
    <source>
        <dbReference type="Proteomes" id="UP001208938"/>
    </source>
</evidence>
<comment type="caution">
    <text evidence="1">The sequence shown here is derived from an EMBL/GenBank/DDBJ whole genome shotgun (WGS) entry which is preliminary data.</text>
</comment>
<dbReference type="RefSeq" id="WP_264505628.1">
    <property type="nucleotide sequence ID" value="NZ_JAPDFL010000001.1"/>
</dbReference>
<protein>
    <submittedName>
        <fullName evidence="1">Uncharacterized protein</fullName>
    </submittedName>
</protein>
<dbReference type="Proteomes" id="UP001208938">
    <property type="component" value="Unassembled WGS sequence"/>
</dbReference>